<dbReference type="GO" id="GO:0000428">
    <property type="term" value="C:DNA-directed RNA polymerase complex"/>
    <property type="evidence" value="ECO:0007669"/>
    <property type="project" value="UniProtKB-KW"/>
</dbReference>
<dbReference type="Proteomes" id="UP000187608">
    <property type="component" value="Unassembled WGS sequence"/>
</dbReference>
<dbReference type="RefSeq" id="WP_076557604.1">
    <property type="nucleotide sequence ID" value="NZ_FTOC01000003.1"/>
</dbReference>
<dbReference type="SUPFAM" id="SSF88946">
    <property type="entry name" value="Sigma2 domain of RNA polymerase sigma factors"/>
    <property type="match status" value="1"/>
</dbReference>
<reference evidence="9" key="1">
    <citation type="submission" date="2017-01" db="EMBL/GenBank/DDBJ databases">
        <authorList>
            <person name="Varghese N."/>
            <person name="Submissions S."/>
        </authorList>
    </citation>
    <scope>NUCLEOTIDE SEQUENCE [LARGE SCALE GENOMIC DNA]</scope>
    <source>
        <strain evidence="9">DSM 23127</strain>
    </source>
</reference>
<dbReference type="SUPFAM" id="SSF46894">
    <property type="entry name" value="C-terminal effector domain of the bipartite response regulators"/>
    <property type="match status" value="1"/>
</dbReference>
<dbReference type="STRING" id="570947.SAMN05421687_103109"/>
<gene>
    <name evidence="8" type="ORF">SAMN05421687_103109</name>
</gene>
<dbReference type="GO" id="GO:0003700">
    <property type="term" value="F:DNA-binding transcription factor activity"/>
    <property type="evidence" value="ECO:0007669"/>
    <property type="project" value="InterPro"/>
</dbReference>
<evidence type="ECO:0000256" key="1">
    <source>
        <dbReference type="ARBA" id="ARBA00007788"/>
    </source>
</evidence>
<protein>
    <recommendedName>
        <fullName evidence="2">RNA polymerase sigma factor SigS</fullName>
    </recommendedName>
</protein>
<evidence type="ECO:0000313" key="8">
    <source>
        <dbReference type="EMBL" id="SIS42802.1"/>
    </source>
</evidence>
<keyword evidence="3" id="KW-0805">Transcription regulation</keyword>
<evidence type="ECO:0000256" key="5">
    <source>
        <dbReference type="ARBA" id="ARBA00024701"/>
    </source>
</evidence>
<feature type="domain" description="HTH luxR-type" evidence="6">
    <location>
        <begin position="98"/>
        <end position="141"/>
    </location>
</feature>
<dbReference type="InterPro" id="IPR007627">
    <property type="entry name" value="RNA_pol_sigma70_r2"/>
</dbReference>
<evidence type="ECO:0000256" key="3">
    <source>
        <dbReference type="ARBA" id="ARBA00023015"/>
    </source>
</evidence>
<keyword evidence="4" id="KW-0804">Transcription</keyword>
<comment type="similarity">
    <text evidence="1">Belongs to the sigma-70 factor family.</text>
</comment>
<accession>A0A1N7J093</accession>
<evidence type="ECO:0000259" key="7">
    <source>
        <dbReference type="Pfam" id="PF04542"/>
    </source>
</evidence>
<dbReference type="PRINTS" id="PR00038">
    <property type="entry name" value="HTHLUXR"/>
</dbReference>
<keyword evidence="9" id="KW-1185">Reference proteome</keyword>
<feature type="domain" description="RNA polymerase sigma-70 region 2" evidence="7">
    <location>
        <begin position="9"/>
        <end position="71"/>
    </location>
</feature>
<dbReference type="AlphaFoldDB" id="A0A1N7J093"/>
<dbReference type="EMBL" id="FTOC01000003">
    <property type="protein sequence ID" value="SIS42802.1"/>
    <property type="molecule type" value="Genomic_DNA"/>
</dbReference>
<organism evidence="8 9">
    <name type="scientific">Salimicrobium flavidum</name>
    <dbReference type="NCBI Taxonomy" id="570947"/>
    <lineage>
        <taxon>Bacteria</taxon>
        <taxon>Bacillati</taxon>
        <taxon>Bacillota</taxon>
        <taxon>Bacilli</taxon>
        <taxon>Bacillales</taxon>
        <taxon>Bacillaceae</taxon>
        <taxon>Salimicrobium</taxon>
    </lineage>
</organism>
<dbReference type="OrthoDB" id="2968094at2"/>
<evidence type="ECO:0000256" key="4">
    <source>
        <dbReference type="ARBA" id="ARBA00023163"/>
    </source>
</evidence>
<dbReference type="InterPro" id="IPR016032">
    <property type="entry name" value="Sig_transdc_resp-reg_C-effctor"/>
</dbReference>
<name>A0A1N7J093_9BACI</name>
<dbReference type="InterPro" id="IPR000792">
    <property type="entry name" value="Tscrpt_reg_LuxR_C"/>
</dbReference>
<dbReference type="Gene3D" id="1.10.10.10">
    <property type="entry name" value="Winged helix-like DNA-binding domain superfamily/Winged helix DNA-binding domain"/>
    <property type="match status" value="1"/>
</dbReference>
<comment type="function">
    <text evidence="5">Sigma factors are initiation factors that promote the attachment of RNA polymerase to specific initiation sites and are then released. Sigma-S contributes to the protection against external stress, thus playing a role in cellular fitness and survival.</text>
</comment>
<dbReference type="InterPro" id="IPR036388">
    <property type="entry name" value="WH-like_DNA-bd_sf"/>
</dbReference>
<evidence type="ECO:0000313" key="9">
    <source>
        <dbReference type="Proteomes" id="UP000187608"/>
    </source>
</evidence>
<dbReference type="Pfam" id="PF00196">
    <property type="entry name" value="GerE"/>
    <property type="match status" value="1"/>
</dbReference>
<proteinExistence type="inferred from homology"/>
<dbReference type="GO" id="GO:0006352">
    <property type="term" value="P:DNA-templated transcription initiation"/>
    <property type="evidence" value="ECO:0007669"/>
    <property type="project" value="InterPro"/>
</dbReference>
<dbReference type="InterPro" id="IPR013325">
    <property type="entry name" value="RNA_pol_sigma_r2"/>
</dbReference>
<evidence type="ECO:0000259" key="6">
    <source>
        <dbReference type="Pfam" id="PF00196"/>
    </source>
</evidence>
<dbReference type="GO" id="GO:0003677">
    <property type="term" value="F:DNA binding"/>
    <property type="evidence" value="ECO:0007669"/>
    <property type="project" value="InterPro"/>
</dbReference>
<keyword evidence="8" id="KW-0240">DNA-directed RNA polymerase</keyword>
<sequence>MDINSFPEYYGLVAEVLNRLNIPSPHEDELQEAYFIYHKCVENYDPSLSKFSTYYYQELKYHFRSVLRKAKHREQLLKKIMVLYPSSHIDHYFLQPPLDEREAQIYHFSMEGYSTSDIASLLSISKSTVLRERKKLQRKFSTYVSTPSD</sequence>
<evidence type="ECO:0000256" key="2">
    <source>
        <dbReference type="ARBA" id="ARBA00021245"/>
    </source>
</evidence>
<dbReference type="Pfam" id="PF04542">
    <property type="entry name" value="Sigma70_r2"/>
    <property type="match status" value="1"/>
</dbReference>